<dbReference type="Pfam" id="PF01139">
    <property type="entry name" value="RtcB"/>
    <property type="match status" value="1"/>
</dbReference>
<keyword evidence="2" id="KW-0436">Ligase</keyword>
<feature type="active site" description="GMP-histidine intermediate" evidence="9">
    <location>
        <position position="329"/>
    </location>
</feature>
<dbReference type="InterPro" id="IPR052915">
    <property type="entry name" value="RtcB-like"/>
</dbReference>
<organism evidence="12 13">
    <name type="scientific">Sutterella wadsworthensis 2_1_59BFAA</name>
    <dbReference type="NCBI Taxonomy" id="742823"/>
    <lineage>
        <taxon>Bacteria</taxon>
        <taxon>Pseudomonadati</taxon>
        <taxon>Pseudomonadota</taxon>
        <taxon>Betaproteobacteria</taxon>
        <taxon>Burkholderiales</taxon>
        <taxon>Sutterellaceae</taxon>
        <taxon>Sutterella</taxon>
    </lineage>
</organism>
<dbReference type="GO" id="GO:0003909">
    <property type="term" value="F:DNA ligase activity"/>
    <property type="evidence" value="ECO:0007669"/>
    <property type="project" value="TreeGrafter"/>
</dbReference>
<evidence type="ECO:0000256" key="2">
    <source>
        <dbReference type="ARBA" id="ARBA00022598"/>
    </source>
</evidence>
<dbReference type="GO" id="GO:0005525">
    <property type="term" value="F:GTP binding"/>
    <property type="evidence" value="ECO:0007669"/>
    <property type="project" value="UniProtKB-KW"/>
</dbReference>
<reference evidence="12 13" key="1">
    <citation type="submission" date="2012-05" db="EMBL/GenBank/DDBJ databases">
        <title>The Genome Sequence of Sutterella wadsworthensis 2_1_59BFAA.</title>
        <authorList>
            <consortium name="The Broad Institute Genome Sequencing Platform"/>
            <person name="Earl A."/>
            <person name="Ward D."/>
            <person name="Feldgarden M."/>
            <person name="Gevers D."/>
            <person name="Daigneault M."/>
            <person name="Strauss J."/>
            <person name="Allen-Vercoe E."/>
            <person name="Walker B."/>
            <person name="Young S.K."/>
            <person name="Zeng Q."/>
            <person name="Gargeya S."/>
            <person name="Fitzgerald M."/>
            <person name="Haas B."/>
            <person name="Abouelleil A."/>
            <person name="Alvarado L."/>
            <person name="Arachchi H.M."/>
            <person name="Berlin A.M."/>
            <person name="Chapman S.B."/>
            <person name="Goldberg J."/>
            <person name="Griggs A."/>
            <person name="Gujja S."/>
            <person name="Hansen M."/>
            <person name="Howarth C."/>
            <person name="Imamovic A."/>
            <person name="Larimer J."/>
            <person name="McCowen C."/>
            <person name="Montmayeur A."/>
            <person name="Murphy C."/>
            <person name="Neiman D."/>
            <person name="Pearson M."/>
            <person name="Priest M."/>
            <person name="Roberts A."/>
            <person name="Saif S."/>
            <person name="Shea T."/>
            <person name="Sisk P."/>
            <person name="Sykes S."/>
            <person name="Wortman J."/>
            <person name="Nusbaum C."/>
            <person name="Birren B."/>
        </authorList>
    </citation>
    <scope>NUCLEOTIDE SEQUENCE [LARGE SCALE GENOMIC DNA]</scope>
    <source>
        <strain evidence="12 13">2_1_59BFAA</strain>
    </source>
</reference>
<evidence type="ECO:0000313" key="13">
    <source>
        <dbReference type="Proteomes" id="UP000005835"/>
    </source>
</evidence>
<dbReference type="AlphaFoldDB" id="K1JFN1"/>
<feature type="binding site" evidence="10">
    <location>
        <begin position="329"/>
        <end position="332"/>
    </location>
    <ligand>
        <name>GMP</name>
        <dbReference type="ChEBI" id="CHEBI:58115"/>
    </ligand>
</feature>
<evidence type="ECO:0000256" key="5">
    <source>
        <dbReference type="ARBA" id="ARBA00022800"/>
    </source>
</evidence>
<name>K1JFN1_9BURK</name>
<evidence type="ECO:0000256" key="11">
    <source>
        <dbReference type="PIRSR" id="PIRSR601233-3"/>
    </source>
</evidence>
<keyword evidence="13" id="KW-1185">Reference proteome</keyword>
<feature type="binding site" evidence="10">
    <location>
        <begin position="305"/>
        <end position="308"/>
    </location>
    <ligand>
        <name>GMP</name>
        <dbReference type="ChEBI" id="CHEBI:58115"/>
    </ligand>
</feature>
<dbReference type="GO" id="GO:0170057">
    <property type="term" value="F:RNA ligase (GTP) activity"/>
    <property type="evidence" value="ECO:0007669"/>
    <property type="project" value="UniProtKB-EC"/>
</dbReference>
<evidence type="ECO:0000313" key="12">
    <source>
        <dbReference type="EMBL" id="EKB30410.1"/>
    </source>
</evidence>
<feature type="binding site" evidence="10">
    <location>
        <position position="399"/>
    </location>
    <ligand>
        <name>GMP</name>
        <dbReference type="ChEBI" id="CHEBI:58115"/>
    </ligand>
</feature>
<keyword evidence="3 11" id="KW-0479">Metal-binding</keyword>
<comment type="catalytic activity">
    <reaction evidence="8">
        <text>a 3'-end 3'-phospho-ribonucleotide-RNA + a 5'-end dephospho-ribonucleoside-RNA + GTP = a ribonucleotidyl-ribonucleotide-RNA + GMP + diphosphate</text>
        <dbReference type="Rhea" id="RHEA:68076"/>
        <dbReference type="Rhea" id="RHEA-COMP:10463"/>
        <dbReference type="Rhea" id="RHEA-COMP:13936"/>
        <dbReference type="Rhea" id="RHEA-COMP:17355"/>
        <dbReference type="ChEBI" id="CHEBI:33019"/>
        <dbReference type="ChEBI" id="CHEBI:37565"/>
        <dbReference type="ChEBI" id="CHEBI:58115"/>
        <dbReference type="ChEBI" id="CHEBI:83062"/>
        <dbReference type="ChEBI" id="CHEBI:138284"/>
        <dbReference type="ChEBI" id="CHEBI:173118"/>
        <dbReference type="EC" id="6.5.1.8"/>
    </reaction>
</comment>
<dbReference type="InterPro" id="IPR001233">
    <property type="entry name" value="RtcB"/>
</dbReference>
<gene>
    <name evidence="12" type="ORF">HMPREF9465_01938</name>
</gene>
<protein>
    <recommendedName>
        <fullName evidence="1">3'-phosphate/5'-hydroxy nucleic acid ligase</fullName>
        <ecNumber evidence="1">6.5.1.8</ecNumber>
    </recommendedName>
</protein>
<comment type="cofactor">
    <cofactor evidence="11">
        <name>Mn(2+)</name>
        <dbReference type="ChEBI" id="CHEBI:29035"/>
    </cofactor>
    <text evidence="11">Binds 2 manganese ions per subunit.</text>
</comment>
<feature type="binding site" evidence="11">
    <location>
        <position position="75"/>
    </location>
    <ligand>
        <name>Mn(2+)</name>
        <dbReference type="ChEBI" id="CHEBI:29035"/>
        <label>1</label>
    </ligand>
</feature>
<dbReference type="GO" id="GO:0006396">
    <property type="term" value="P:RNA processing"/>
    <property type="evidence" value="ECO:0007669"/>
    <property type="project" value="InterPro"/>
</dbReference>
<feature type="binding site" evidence="10">
    <location>
        <begin position="273"/>
        <end position="274"/>
    </location>
    <ligand>
        <name>GMP</name>
        <dbReference type="ChEBI" id="CHEBI:58115"/>
    </ligand>
</feature>
<dbReference type="PATRIC" id="fig|742823.3.peg.1934"/>
<feature type="binding site" evidence="11">
    <location>
        <position position="163"/>
    </location>
    <ligand>
        <name>Mn(2+)</name>
        <dbReference type="ChEBI" id="CHEBI:29035"/>
        <label>1</label>
    </ligand>
</feature>
<dbReference type="PANTHER" id="PTHR43749:SF2">
    <property type="entry name" value="RNA-SPLICING LIGASE RTCB"/>
    <property type="match status" value="1"/>
</dbReference>
<dbReference type="GO" id="GO:0006281">
    <property type="term" value="P:DNA repair"/>
    <property type="evidence" value="ECO:0007669"/>
    <property type="project" value="TreeGrafter"/>
</dbReference>
<dbReference type="PANTHER" id="PTHR43749">
    <property type="entry name" value="RNA-SPLICING LIGASE RTCB"/>
    <property type="match status" value="1"/>
</dbReference>
<comment type="caution">
    <text evidence="12">The sequence shown here is derived from an EMBL/GenBank/DDBJ whole genome shotgun (WGS) entry which is preliminary data.</text>
</comment>
<evidence type="ECO:0000256" key="9">
    <source>
        <dbReference type="PIRSR" id="PIRSR601233-1"/>
    </source>
</evidence>
<keyword evidence="4 10" id="KW-0547">Nucleotide-binding</keyword>
<dbReference type="OrthoDB" id="9802323at2"/>
<keyword evidence="6 10" id="KW-0342">GTP-binding</keyword>
<evidence type="ECO:0000256" key="4">
    <source>
        <dbReference type="ARBA" id="ARBA00022741"/>
    </source>
</evidence>
<evidence type="ECO:0000256" key="6">
    <source>
        <dbReference type="ARBA" id="ARBA00023134"/>
    </source>
</evidence>
<evidence type="ECO:0000256" key="1">
    <source>
        <dbReference type="ARBA" id="ARBA00012726"/>
    </source>
</evidence>
<sequence>MAAFSIIGREGSVPVHVWAKTLDDKSREQLLNTASLPFVFHHVAAMPDVHAGLGATIGSVIATEGAVIPSAVGVDIGCGMRLARLNFRRGDLDDRAVRAVYEAILRHVPVGMTERRPDAVRHDRTEPFEEGMKSLLDRHPELLERMVSMTWQSQLGSLGAGNHFIELTSDADGVVRVMLHSGSRGVGNVMASRFIGIAREKALGGKVRLPDPALAWFDEGTDDFNDYMDAVNWAQAYAKINREIMMEDVMAAVREVMPGAEISSDEPVVDCHHNYVARETHYGRDVWVTRKGAVHAGRGELGIIPGSMGAASYLVEGLGSEESFMSSAHGAGRTMSRTQAKKVFTVADLKRETAGVVCRHDPGVLDEIPSAYKSIDEVMAQQADLVRPVTVFKQFLCVKG</sequence>
<keyword evidence="7 11" id="KW-0464">Manganese</keyword>
<dbReference type="GO" id="GO:0030145">
    <property type="term" value="F:manganese ion binding"/>
    <property type="evidence" value="ECO:0007669"/>
    <property type="project" value="TreeGrafter"/>
</dbReference>
<feature type="binding site" evidence="11">
    <location>
        <position position="180"/>
    </location>
    <ligand>
        <name>Mn(2+)</name>
        <dbReference type="ChEBI" id="CHEBI:29035"/>
        <label>2</label>
    </ligand>
</feature>
<evidence type="ECO:0000256" key="3">
    <source>
        <dbReference type="ARBA" id="ARBA00022723"/>
    </source>
</evidence>
<keyword evidence="5" id="KW-0692">RNA repair</keyword>
<dbReference type="eggNOG" id="COG1690">
    <property type="taxonomic scope" value="Bacteria"/>
</dbReference>
<evidence type="ECO:0000256" key="8">
    <source>
        <dbReference type="ARBA" id="ARBA00047746"/>
    </source>
</evidence>
<dbReference type="GO" id="GO:0042245">
    <property type="term" value="P:RNA repair"/>
    <property type="evidence" value="ECO:0007669"/>
    <property type="project" value="UniProtKB-KW"/>
</dbReference>
<dbReference type="Gene3D" id="3.90.1860.10">
    <property type="entry name" value="tRNA-splicing ligase RtcB"/>
    <property type="match status" value="1"/>
</dbReference>
<feature type="binding site" evidence="11">
    <location>
        <position position="273"/>
    </location>
    <ligand>
        <name>Mn(2+)</name>
        <dbReference type="ChEBI" id="CHEBI:29035"/>
        <label>2</label>
    </ligand>
</feature>
<dbReference type="EC" id="6.5.1.8" evidence="1"/>
<evidence type="ECO:0000256" key="10">
    <source>
        <dbReference type="PIRSR" id="PIRSR601233-2"/>
    </source>
</evidence>
<feature type="binding site" evidence="10">
    <location>
        <position position="312"/>
    </location>
    <ligand>
        <name>GMP</name>
        <dbReference type="ChEBI" id="CHEBI:58115"/>
    </ligand>
</feature>
<feature type="binding site" evidence="10">
    <location>
        <begin position="162"/>
        <end position="166"/>
    </location>
    <ligand>
        <name>GMP</name>
        <dbReference type="ChEBI" id="CHEBI:58115"/>
    </ligand>
</feature>
<dbReference type="STRING" id="742823.HMPREF9465_01938"/>
<dbReference type="HOGENOM" id="CLU_022279_1_1_4"/>
<dbReference type="EMBL" id="ADMG01000042">
    <property type="protein sequence ID" value="EKB30410.1"/>
    <property type="molecule type" value="Genomic_DNA"/>
</dbReference>
<dbReference type="InterPro" id="IPR036025">
    <property type="entry name" value="RtcB-like_sf"/>
</dbReference>
<proteinExistence type="predicted"/>
<evidence type="ECO:0000256" key="7">
    <source>
        <dbReference type="ARBA" id="ARBA00023211"/>
    </source>
</evidence>
<dbReference type="Proteomes" id="UP000005835">
    <property type="component" value="Unassembled WGS sequence"/>
</dbReference>
<accession>K1JFN1</accession>
<dbReference type="SUPFAM" id="SSF103365">
    <property type="entry name" value="Hypothetical protein PH1602"/>
    <property type="match status" value="1"/>
</dbReference>
<dbReference type="RefSeq" id="WP_005436521.1">
    <property type="nucleotide sequence ID" value="NZ_JH815519.1"/>
</dbReference>